<protein>
    <submittedName>
        <fullName evidence="1">Uncharacterized protein</fullName>
    </submittedName>
</protein>
<sequence>MRGTSRRLAQVRHRLDALLDGDAVHVQVADAPFPIVRPKQADREVGVDHRVLEFLERLEAMQLHDAPL</sequence>
<gene>
    <name evidence="1" type="ORF">HMPREF0004_3401</name>
</gene>
<dbReference type="HOGENOM" id="CLU_2784372_0_0_4"/>
<dbReference type="AlphaFoldDB" id="D4XD54"/>
<accession>D4XD54</accession>
<comment type="caution">
    <text evidence="1">The sequence shown here is derived from an EMBL/GenBank/DDBJ whole genome shotgun (WGS) entry which is preliminary data.</text>
</comment>
<name>D4XD54_9BURK</name>
<proteinExistence type="predicted"/>
<evidence type="ECO:0000313" key="1">
    <source>
        <dbReference type="EMBL" id="EFF75270.1"/>
    </source>
</evidence>
<dbReference type="Proteomes" id="UP000004510">
    <property type="component" value="Unassembled WGS sequence"/>
</dbReference>
<dbReference type="EMBL" id="ADMS01000077">
    <property type="protein sequence ID" value="EFF75270.1"/>
    <property type="molecule type" value="Genomic_DNA"/>
</dbReference>
<evidence type="ECO:0000313" key="2">
    <source>
        <dbReference type="Proteomes" id="UP000004510"/>
    </source>
</evidence>
<reference evidence="2" key="1">
    <citation type="submission" date="2010-03" db="EMBL/GenBank/DDBJ databases">
        <title>Complete sequence of Mobiluncus curtisii ATCC 43063.</title>
        <authorList>
            <person name="Muzny D."/>
            <person name="Qin X."/>
            <person name="Deng J."/>
            <person name="Jiang H."/>
            <person name="Liu Y."/>
            <person name="Qu J."/>
            <person name="Song X.-Z."/>
            <person name="Zhang L."/>
            <person name="Thornton R."/>
            <person name="Coyle M."/>
            <person name="Francisco L."/>
            <person name="Jackson L."/>
            <person name="Javaid M."/>
            <person name="Korchina V."/>
            <person name="Kovar C."/>
            <person name="Mata R."/>
            <person name="Mathew T."/>
            <person name="Ngo R."/>
            <person name="Nguyen L."/>
            <person name="Nguyen N."/>
            <person name="Okwuonu G."/>
            <person name="Ongeri F."/>
            <person name="Pham C."/>
            <person name="Simmons D."/>
            <person name="Wilczek-Boney K."/>
            <person name="Hale W."/>
            <person name="Jakkamsetti A."/>
            <person name="Pham P."/>
            <person name="Ruth R."/>
            <person name="San Lucas F."/>
            <person name="Warren J."/>
            <person name="Zhang J."/>
            <person name="Zhao Z."/>
            <person name="Zhou C."/>
            <person name="Zhu D."/>
            <person name="Lee S."/>
            <person name="Bess C."/>
            <person name="Blankenburg K."/>
            <person name="Forbes L."/>
            <person name="Fu Q."/>
            <person name="Gubbala S."/>
            <person name="Hirani K."/>
            <person name="Jayaseelan J.C."/>
            <person name="Lara F."/>
            <person name="Munidasa M."/>
            <person name="Palculict T."/>
            <person name="Patil S."/>
            <person name="Pu L.-L."/>
            <person name="Saada N."/>
            <person name="Tang L."/>
            <person name="Weissenberger G."/>
            <person name="Zhu Y."/>
            <person name="Hemphill L."/>
            <person name="Shang Y."/>
            <person name="Youmans B."/>
            <person name="Ayvaz T."/>
            <person name="Ross M."/>
            <person name="Santibanez J."/>
            <person name="Aqrawi P."/>
            <person name="Gross S."/>
            <person name="Joshi V."/>
            <person name="Fowler G."/>
            <person name="Nazareth L."/>
            <person name="Reid J."/>
            <person name="Worley K."/>
            <person name="Petrosino J."/>
            <person name="Highlander S."/>
            <person name="Gibbs R."/>
            <person name="Gibbs R."/>
        </authorList>
    </citation>
    <scope>NUCLEOTIDE SEQUENCE [LARGE SCALE GENOMIC DNA]</scope>
    <source>
        <strain evidence="2">ATCC 43553</strain>
    </source>
</reference>
<organism evidence="1 2">
    <name type="scientific">Achromobacter piechaudii ATCC 43553</name>
    <dbReference type="NCBI Taxonomy" id="742159"/>
    <lineage>
        <taxon>Bacteria</taxon>
        <taxon>Pseudomonadati</taxon>
        <taxon>Pseudomonadota</taxon>
        <taxon>Betaproteobacteria</taxon>
        <taxon>Burkholderiales</taxon>
        <taxon>Alcaligenaceae</taxon>
        <taxon>Achromobacter</taxon>
    </lineage>
</organism>